<evidence type="ECO:0000256" key="1">
    <source>
        <dbReference type="ARBA" id="ARBA00004141"/>
    </source>
</evidence>
<dbReference type="AlphaFoldDB" id="A0A7K1T0U5"/>
<dbReference type="GO" id="GO:0000271">
    <property type="term" value="P:polysaccharide biosynthetic process"/>
    <property type="evidence" value="ECO:0007669"/>
    <property type="project" value="InterPro"/>
</dbReference>
<protein>
    <submittedName>
        <fullName evidence="8">GtrA family protein</fullName>
    </submittedName>
</protein>
<feature type="transmembrane region" description="Helical" evidence="6">
    <location>
        <begin position="111"/>
        <end position="131"/>
    </location>
</feature>
<evidence type="ECO:0000259" key="7">
    <source>
        <dbReference type="Pfam" id="PF04138"/>
    </source>
</evidence>
<feature type="domain" description="GtrA/DPMS transmembrane" evidence="7">
    <location>
        <begin position="19"/>
        <end position="131"/>
    </location>
</feature>
<feature type="transmembrane region" description="Helical" evidence="6">
    <location>
        <begin position="36"/>
        <end position="57"/>
    </location>
</feature>
<evidence type="ECO:0000256" key="4">
    <source>
        <dbReference type="ARBA" id="ARBA00022989"/>
    </source>
</evidence>
<dbReference type="InterPro" id="IPR051401">
    <property type="entry name" value="GtrA_CellWall_Glycosyl"/>
</dbReference>
<comment type="caution">
    <text evidence="8">The sequence shown here is derived from an EMBL/GenBank/DDBJ whole genome shotgun (WGS) entry which is preliminary data.</text>
</comment>
<organism evidence="8 9">
    <name type="scientific">Mucilaginibacter arboris</name>
    <dbReference type="NCBI Taxonomy" id="2682090"/>
    <lineage>
        <taxon>Bacteria</taxon>
        <taxon>Pseudomonadati</taxon>
        <taxon>Bacteroidota</taxon>
        <taxon>Sphingobacteriia</taxon>
        <taxon>Sphingobacteriales</taxon>
        <taxon>Sphingobacteriaceae</taxon>
        <taxon>Mucilaginibacter</taxon>
    </lineage>
</organism>
<dbReference type="Pfam" id="PF04138">
    <property type="entry name" value="GtrA_DPMS_TM"/>
    <property type="match status" value="1"/>
</dbReference>
<feature type="transmembrane region" description="Helical" evidence="6">
    <location>
        <begin position="77"/>
        <end position="99"/>
    </location>
</feature>
<evidence type="ECO:0000256" key="5">
    <source>
        <dbReference type="ARBA" id="ARBA00023136"/>
    </source>
</evidence>
<evidence type="ECO:0000313" key="8">
    <source>
        <dbReference type="EMBL" id="MVN23157.1"/>
    </source>
</evidence>
<dbReference type="GO" id="GO:0005886">
    <property type="term" value="C:plasma membrane"/>
    <property type="evidence" value="ECO:0007669"/>
    <property type="project" value="TreeGrafter"/>
</dbReference>
<dbReference type="PANTHER" id="PTHR38459">
    <property type="entry name" value="PROPHAGE BACTOPRENOL-LINKED GLUCOSE TRANSLOCASE HOMOLOG"/>
    <property type="match status" value="1"/>
</dbReference>
<dbReference type="PANTHER" id="PTHR38459:SF1">
    <property type="entry name" value="PROPHAGE BACTOPRENOL-LINKED GLUCOSE TRANSLOCASE HOMOLOG"/>
    <property type="match status" value="1"/>
</dbReference>
<dbReference type="EMBL" id="WPIK01000019">
    <property type="protein sequence ID" value="MVN23157.1"/>
    <property type="molecule type" value="Genomic_DNA"/>
</dbReference>
<accession>A0A7K1T0U5</accession>
<gene>
    <name evidence="8" type="ORF">GO621_16660</name>
</gene>
<keyword evidence="4 6" id="KW-1133">Transmembrane helix</keyword>
<dbReference type="InterPro" id="IPR007267">
    <property type="entry name" value="GtrA_DPMS_TM"/>
</dbReference>
<sequence length="142" mass="15906">MAYKKPVFIFAKAQVSAFIGGVTDYLVMIACTELLHVHYTISIVISGLIGAVVNFSINRSWAFRAHQSNQSPITSQLSKFMLMLAGSIFLKAAGTYLLTQGLHLDYRISRIIIDIIVSLGFNFILQNFWVFKMQPATNARRS</sequence>
<keyword evidence="9" id="KW-1185">Reference proteome</keyword>
<dbReference type="RefSeq" id="WP_157569121.1">
    <property type="nucleotide sequence ID" value="NZ_WPIK01000019.1"/>
</dbReference>
<evidence type="ECO:0000313" key="9">
    <source>
        <dbReference type="Proteomes" id="UP000462014"/>
    </source>
</evidence>
<reference evidence="8 9" key="1">
    <citation type="submission" date="2019-12" db="EMBL/GenBank/DDBJ databases">
        <title>Mucilaginibacter sp. HMF7410 genome sequencing and assembly.</title>
        <authorList>
            <person name="Kang H."/>
            <person name="Cha I."/>
            <person name="Kim H."/>
            <person name="Joh K."/>
        </authorList>
    </citation>
    <scope>NUCLEOTIDE SEQUENCE [LARGE SCALE GENOMIC DNA]</scope>
    <source>
        <strain evidence="8 9">HMF7410</strain>
    </source>
</reference>
<evidence type="ECO:0000256" key="2">
    <source>
        <dbReference type="ARBA" id="ARBA00009399"/>
    </source>
</evidence>
<proteinExistence type="inferred from homology"/>
<evidence type="ECO:0000256" key="3">
    <source>
        <dbReference type="ARBA" id="ARBA00022692"/>
    </source>
</evidence>
<dbReference type="Proteomes" id="UP000462014">
    <property type="component" value="Unassembled WGS sequence"/>
</dbReference>
<name>A0A7K1T0U5_9SPHI</name>
<evidence type="ECO:0000256" key="6">
    <source>
        <dbReference type="SAM" id="Phobius"/>
    </source>
</evidence>
<keyword evidence="3 6" id="KW-0812">Transmembrane</keyword>
<comment type="subcellular location">
    <subcellularLocation>
        <location evidence="1">Membrane</location>
        <topology evidence="1">Multi-pass membrane protein</topology>
    </subcellularLocation>
</comment>
<comment type="similarity">
    <text evidence="2">Belongs to the GtrA family.</text>
</comment>
<keyword evidence="5 6" id="KW-0472">Membrane</keyword>
<feature type="transmembrane region" description="Helical" evidence="6">
    <location>
        <begin position="7"/>
        <end position="30"/>
    </location>
</feature>